<keyword evidence="2" id="KW-1185">Reference proteome</keyword>
<evidence type="ECO:0000313" key="1">
    <source>
        <dbReference type="EMBL" id="GBN12474.1"/>
    </source>
</evidence>
<comment type="caution">
    <text evidence="1">The sequence shown here is derived from an EMBL/GenBank/DDBJ whole genome shotgun (WGS) entry which is preliminary data.</text>
</comment>
<proteinExistence type="predicted"/>
<sequence>MQLRKTFGGQFLAVALLKINDIIFHLQSHDLLKRHIVDCRLHRYFLKLPNSQWIKISSPSFFQAEVTFLLVNPLTRIFFHVFQPTMWKRYFQNSLRVRLDNLWSHDGPMSTSMIILNTSLGSCESRTTKLY</sequence>
<accession>A0A4Y2LD72</accession>
<dbReference type="Proteomes" id="UP000499080">
    <property type="component" value="Unassembled WGS sequence"/>
</dbReference>
<gene>
    <name evidence="1" type="ORF">AVEN_118302_1</name>
</gene>
<name>A0A4Y2LD72_ARAVE</name>
<dbReference type="AlphaFoldDB" id="A0A4Y2LD72"/>
<reference evidence="1 2" key="1">
    <citation type="journal article" date="2019" name="Sci. Rep.">
        <title>Orb-weaving spider Araneus ventricosus genome elucidates the spidroin gene catalogue.</title>
        <authorList>
            <person name="Kono N."/>
            <person name="Nakamura H."/>
            <person name="Ohtoshi R."/>
            <person name="Moran D.A.P."/>
            <person name="Shinohara A."/>
            <person name="Yoshida Y."/>
            <person name="Fujiwara M."/>
            <person name="Mori M."/>
            <person name="Tomita M."/>
            <person name="Arakawa K."/>
        </authorList>
    </citation>
    <scope>NUCLEOTIDE SEQUENCE [LARGE SCALE GENOMIC DNA]</scope>
</reference>
<evidence type="ECO:0000313" key="2">
    <source>
        <dbReference type="Proteomes" id="UP000499080"/>
    </source>
</evidence>
<organism evidence="1 2">
    <name type="scientific">Araneus ventricosus</name>
    <name type="common">Orbweaver spider</name>
    <name type="synonym">Epeira ventricosa</name>
    <dbReference type="NCBI Taxonomy" id="182803"/>
    <lineage>
        <taxon>Eukaryota</taxon>
        <taxon>Metazoa</taxon>
        <taxon>Ecdysozoa</taxon>
        <taxon>Arthropoda</taxon>
        <taxon>Chelicerata</taxon>
        <taxon>Arachnida</taxon>
        <taxon>Araneae</taxon>
        <taxon>Araneomorphae</taxon>
        <taxon>Entelegynae</taxon>
        <taxon>Araneoidea</taxon>
        <taxon>Araneidae</taxon>
        <taxon>Araneus</taxon>
    </lineage>
</organism>
<protein>
    <submittedName>
        <fullName evidence="1">Uncharacterized protein</fullName>
    </submittedName>
</protein>
<dbReference type="EMBL" id="BGPR01005684">
    <property type="protein sequence ID" value="GBN12474.1"/>
    <property type="molecule type" value="Genomic_DNA"/>
</dbReference>